<accession>A0AAF0DGA9</accession>
<dbReference type="PRINTS" id="PR00385">
    <property type="entry name" value="P450"/>
</dbReference>
<dbReference type="InterPro" id="IPR036396">
    <property type="entry name" value="Cyt_P450_sf"/>
</dbReference>
<dbReference type="EMBL" id="CP120628">
    <property type="protein sequence ID" value="WEW58119.1"/>
    <property type="molecule type" value="Genomic_DNA"/>
</dbReference>
<dbReference type="InterPro" id="IPR002401">
    <property type="entry name" value="Cyt_P450_E_grp-I"/>
</dbReference>
<gene>
    <name evidence="3" type="ORF">PRK78_003586</name>
</gene>
<evidence type="ECO:0000256" key="1">
    <source>
        <dbReference type="PIRSR" id="PIRSR602401-1"/>
    </source>
</evidence>
<dbReference type="SUPFAM" id="SSF48264">
    <property type="entry name" value="Cytochrome P450"/>
    <property type="match status" value="1"/>
</dbReference>
<dbReference type="FunFam" id="1.10.630.10:FF:000051">
    <property type="entry name" value="Cytochrome P450 monooxygenase (Fum15)"/>
    <property type="match status" value="1"/>
</dbReference>
<dbReference type="PANTHER" id="PTHR24305:SF227">
    <property type="entry name" value="P450, PUTATIVE (EUROFUNG)-RELATED"/>
    <property type="match status" value="1"/>
</dbReference>
<evidence type="ECO:0008006" key="5">
    <source>
        <dbReference type="Google" id="ProtNLM"/>
    </source>
</evidence>
<dbReference type="GO" id="GO:0005506">
    <property type="term" value="F:iron ion binding"/>
    <property type="evidence" value="ECO:0007669"/>
    <property type="project" value="InterPro"/>
</dbReference>
<dbReference type="InterPro" id="IPR050121">
    <property type="entry name" value="Cytochrome_P450_monoxygenase"/>
</dbReference>
<comment type="cofactor">
    <cofactor evidence="1">
        <name>heme</name>
        <dbReference type="ChEBI" id="CHEBI:30413"/>
    </cofactor>
</comment>
<dbReference type="CDD" id="cd11069">
    <property type="entry name" value="CYP_FUM15-like"/>
    <property type="match status" value="1"/>
</dbReference>
<dbReference type="Gene3D" id="1.10.630.10">
    <property type="entry name" value="Cytochrome P450"/>
    <property type="match status" value="1"/>
</dbReference>
<dbReference type="GO" id="GO:0020037">
    <property type="term" value="F:heme binding"/>
    <property type="evidence" value="ECO:0007669"/>
    <property type="project" value="InterPro"/>
</dbReference>
<proteinExistence type="predicted"/>
<keyword evidence="1" id="KW-0349">Heme</keyword>
<dbReference type="Pfam" id="PF00067">
    <property type="entry name" value="p450"/>
    <property type="match status" value="1"/>
</dbReference>
<dbReference type="GO" id="GO:0016705">
    <property type="term" value="F:oxidoreductase activity, acting on paired donors, with incorporation or reduction of molecular oxygen"/>
    <property type="evidence" value="ECO:0007669"/>
    <property type="project" value="InterPro"/>
</dbReference>
<protein>
    <recommendedName>
        <fullName evidence="5">Cytochrome P450</fullName>
    </recommendedName>
</protein>
<feature type="binding site" description="axial binding residue" evidence="1">
    <location>
        <position position="426"/>
    </location>
    <ligand>
        <name>heme</name>
        <dbReference type="ChEBI" id="CHEBI:30413"/>
    </ligand>
    <ligandPart>
        <name>Fe</name>
        <dbReference type="ChEBI" id="CHEBI:18248"/>
    </ligandPart>
</feature>
<dbReference type="PRINTS" id="PR00463">
    <property type="entry name" value="EP450I"/>
</dbReference>
<keyword evidence="4" id="KW-1185">Reference proteome</keyword>
<name>A0AAF0DGA9_9EURO</name>
<sequence>MAHAAGRSFWNGHQRQLSSGKPGDATRLWVQQIPNDGLLRFYMIGNVERLLPTSPKALAEVLVHKAYDWKKTDLIAFTLKKITGQGILLVEGDVHRVQRKNLNPAFSYRHIKELYPVFWEKSIELVQAIEKTVQFLPDGKKIIAVGDWARPATLDIIGLAGMGYNFNCIHDSNNLLQREFWKLLSRPPLFSRLLVFLSLFIYPDLVDYLPLKHTRNAQEASDRIRSFARQLIQERKQKLKTDKRNDNIDIISIALESGGFSDESLVDQVMTFLAAGHETTSTAIQYVIYALCQHPDMQSRLRSEIRSNLPSIIMNTNGAPPTPITAAQIDSLPYLNAVCNEVLRYYPPAPFTVRQAARDTTLLNTFIPKGTVLSISMPAVNRNPELWGPDAETFNPDRWLGPGRANTGGAESNYAFLTFLHGPRSCIGSAFAKGELACVVAAMVGRFEFELEKPDEELEILEGLTIAPKHGVRVKVKVVEGW</sequence>
<dbReference type="AlphaFoldDB" id="A0AAF0DGA9"/>
<feature type="region of interest" description="Disordered" evidence="2">
    <location>
        <begin position="1"/>
        <end position="22"/>
    </location>
</feature>
<keyword evidence="1" id="KW-0479">Metal-binding</keyword>
<evidence type="ECO:0000256" key="2">
    <source>
        <dbReference type="SAM" id="MobiDB-lite"/>
    </source>
</evidence>
<dbReference type="PANTHER" id="PTHR24305">
    <property type="entry name" value="CYTOCHROME P450"/>
    <property type="match status" value="1"/>
</dbReference>
<evidence type="ECO:0000313" key="4">
    <source>
        <dbReference type="Proteomes" id="UP001219355"/>
    </source>
</evidence>
<dbReference type="Proteomes" id="UP001219355">
    <property type="component" value="Chromosome 2"/>
</dbReference>
<reference evidence="3" key="1">
    <citation type="submission" date="2023-03" db="EMBL/GenBank/DDBJ databases">
        <title>Emydomyces testavorans Genome Sequence.</title>
        <authorList>
            <person name="Hoyer L."/>
        </authorList>
    </citation>
    <scope>NUCLEOTIDE SEQUENCE</scope>
    <source>
        <strain evidence="3">16-2883</strain>
    </source>
</reference>
<organism evidence="3 4">
    <name type="scientific">Emydomyces testavorans</name>
    <dbReference type="NCBI Taxonomy" id="2070801"/>
    <lineage>
        <taxon>Eukaryota</taxon>
        <taxon>Fungi</taxon>
        <taxon>Dikarya</taxon>
        <taxon>Ascomycota</taxon>
        <taxon>Pezizomycotina</taxon>
        <taxon>Eurotiomycetes</taxon>
        <taxon>Eurotiomycetidae</taxon>
        <taxon>Onygenales</taxon>
        <taxon>Nannizziopsiaceae</taxon>
        <taxon>Emydomyces</taxon>
    </lineage>
</organism>
<evidence type="ECO:0000313" key="3">
    <source>
        <dbReference type="EMBL" id="WEW58119.1"/>
    </source>
</evidence>
<dbReference type="InterPro" id="IPR001128">
    <property type="entry name" value="Cyt_P450"/>
</dbReference>
<dbReference type="GO" id="GO:0004497">
    <property type="term" value="F:monooxygenase activity"/>
    <property type="evidence" value="ECO:0007669"/>
    <property type="project" value="InterPro"/>
</dbReference>
<keyword evidence="1" id="KW-0408">Iron</keyword>